<evidence type="ECO:0000256" key="4">
    <source>
        <dbReference type="ARBA" id="ARBA00023136"/>
    </source>
</evidence>
<name>A0A6J4KXX9_9SPHI</name>
<feature type="transmembrane region" description="Helical" evidence="5">
    <location>
        <begin position="81"/>
        <end position="98"/>
    </location>
</feature>
<evidence type="ECO:0000256" key="2">
    <source>
        <dbReference type="ARBA" id="ARBA00022692"/>
    </source>
</evidence>
<dbReference type="InterPro" id="IPR011701">
    <property type="entry name" value="MFS"/>
</dbReference>
<comment type="subcellular location">
    <subcellularLocation>
        <location evidence="1">Membrane</location>
        <topology evidence="1">Multi-pass membrane protein</topology>
    </subcellularLocation>
</comment>
<keyword evidence="2 5" id="KW-0812">Transmembrane</keyword>
<feature type="transmembrane region" description="Helical" evidence="5">
    <location>
        <begin position="169"/>
        <end position="190"/>
    </location>
</feature>
<dbReference type="GO" id="GO:0022857">
    <property type="term" value="F:transmembrane transporter activity"/>
    <property type="evidence" value="ECO:0007669"/>
    <property type="project" value="InterPro"/>
</dbReference>
<evidence type="ECO:0000256" key="5">
    <source>
        <dbReference type="SAM" id="Phobius"/>
    </source>
</evidence>
<feature type="transmembrane region" description="Helical" evidence="5">
    <location>
        <begin position="54"/>
        <end position="74"/>
    </location>
</feature>
<dbReference type="InterPro" id="IPR036259">
    <property type="entry name" value="MFS_trans_sf"/>
</dbReference>
<dbReference type="PROSITE" id="PS50850">
    <property type="entry name" value="MFS"/>
    <property type="match status" value="1"/>
</dbReference>
<feature type="transmembrane region" description="Helical" evidence="5">
    <location>
        <begin position="243"/>
        <end position="264"/>
    </location>
</feature>
<keyword evidence="3 5" id="KW-1133">Transmembrane helix</keyword>
<dbReference type="Pfam" id="PF07690">
    <property type="entry name" value="MFS_1"/>
    <property type="match status" value="1"/>
</dbReference>
<evidence type="ECO:0000256" key="3">
    <source>
        <dbReference type="ARBA" id="ARBA00022989"/>
    </source>
</evidence>
<feature type="transmembrane region" description="Helical" evidence="5">
    <location>
        <begin position="144"/>
        <end position="163"/>
    </location>
</feature>
<dbReference type="CDD" id="cd17393">
    <property type="entry name" value="MFS_MosC_like"/>
    <property type="match status" value="1"/>
</dbReference>
<proteinExistence type="predicted"/>
<feature type="domain" description="Major facilitator superfamily (MFS) profile" evidence="6">
    <location>
        <begin position="1"/>
        <end position="384"/>
    </location>
</feature>
<dbReference type="Gene3D" id="1.20.1250.20">
    <property type="entry name" value="MFS general substrate transporter like domains"/>
    <property type="match status" value="2"/>
</dbReference>
<feature type="transmembrane region" description="Helical" evidence="5">
    <location>
        <begin position="104"/>
        <end position="123"/>
    </location>
</feature>
<sequence length="389" mass="40501">MITNAVGVSAARRMHRWAVGAFFFLQGICFASWASRIPTIQQRMGFTDAELGAVLFAIPTGLMVSLPLSGWLTAKLGSRRVVILATLLYGLTLVGVGLASSPLLLVAALFVFGFTGNLNNIGINTQAVGVEALYGRSIMASFHGLWSLAGFTGAAIGTGMIALDVAPAWHFVVSCGLMALGVAVGFRWLLTQDVNTDADRPIFARPDKSLMNLGLLAFCTMICEGAMFDWSGVYFKKVVEAPAAWVGAGYTAFMCTMAAGRFIADWLTVRLGMKRILQGSGALTAAGLLLSVAFPSMVTATLGFLLVGFGVSSGVPLVYSAAGRSKVLSPGVALAAVSTIGFLGFLIGPPLIGLVAGATSLRVSFTIIALMGLGIVVISSRAKLTSSEP</sequence>
<dbReference type="AlphaFoldDB" id="A0A6J4KXX9"/>
<feature type="transmembrane region" description="Helical" evidence="5">
    <location>
        <begin position="17"/>
        <end position="34"/>
    </location>
</feature>
<evidence type="ECO:0000256" key="1">
    <source>
        <dbReference type="ARBA" id="ARBA00004141"/>
    </source>
</evidence>
<feature type="transmembrane region" description="Helical" evidence="5">
    <location>
        <begin position="300"/>
        <end position="319"/>
    </location>
</feature>
<dbReference type="InterPro" id="IPR020846">
    <property type="entry name" value="MFS_dom"/>
</dbReference>
<dbReference type="SUPFAM" id="SSF103473">
    <property type="entry name" value="MFS general substrate transporter"/>
    <property type="match status" value="1"/>
</dbReference>
<dbReference type="PANTHER" id="PTHR23514:SF13">
    <property type="entry name" value="INNER MEMBRANE PROTEIN YBJJ"/>
    <property type="match status" value="1"/>
</dbReference>
<feature type="transmembrane region" description="Helical" evidence="5">
    <location>
        <begin position="210"/>
        <end position="231"/>
    </location>
</feature>
<dbReference type="EMBL" id="CADCTQ010000556">
    <property type="protein sequence ID" value="CAA9317557.1"/>
    <property type="molecule type" value="Genomic_DNA"/>
</dbReference>
<accession>A0A6J4KXX9</accession>
<reference evidence="7" key="1">
    <citation type="submission" date="2020-02" db="EMBL/GenBank/DDBJ databases">
        <authorList>
            <person name="Meier V. D."/>
        </authorList>
    </citation>
    <scope>NUCLEOTIDE SEQUENCE</scope>
    <source>
        <strain evidence="7">AVDCRST_MAG56</strain>
    </source>
</reference>
<dbReference type="InterPro" id="IPR051788">
    <property type="entry name" value="MFS_Transporter"/>
</dbReference>
<feature type="transmembrane region" description="Helical" evidence="5">
    <location>
        <begin position="331"/>
        <end position="355"/>
    </location>
</feature>
<feature type="transmembrane region" description="Helical" evidence="5">
    <location>
        <begin position="361"/>
        <end position="379"/>
    </location>
</feature>
<organism evidence="7">
    <name type="scientific">uncultured Cytophagales bacterium</name>
    <dbReference type="NCBI Taxonomy" id="158755"/>
    <lineage>
        <taxon>Bacteria</taxon>
        <taxon>Pseudomonadati</taxon>
        <taxon>Bacteroidota</taxon>
        <taxon>Sphingobacteriia</taxon>
        <taxon>Sphingobacteriales</taxon>
        <taxon>environmental samples</taxon>
    </lineage>
</organism>
<keyword evidence="4 5" id="KW-0472">Membrane</keyword>
<gene>
    <name evidence="7" type="ORF">AVDCRST_MAG56-6719</name>
</gene>
<evidence type="ECO:0000313" key="7">
    <source>
        <dbReference type="EMBL" id="CAA9317557.1"/>
    </source>
</evidence>
<protein>
    <submittedName>
        <fullName evidence="7">Uncharacterized MFS-type transporter</fullName>
    </submittedName>
</protein>
<feature type="transmembrane region" description="Helical" evidence="5">
    <location>
        <begin position="276"/>
        <end position="294"/>
    </location>
</feature>
<evidence type="ECO:0000259" key="6">
    <source>
        <dbReference type="PROSITE" id="PS50850"/>
    </source>
</evidence>
<dbReference type="GO" id="GO:0016020">
    <property type="term" value="C:membrane"/>
    <property type="evidence" value="ECO:0007669"/>
    <property type="project" value="UniProtKB-SubCell"/>
</dbReference>
<dbReference type="PANTHER" id="PTHR23514">
    <property type="entry name" value="BYPASS OF STOP CODON PROTEIN 6"/>
    <property type="match status" value="1"/>
</dbReference>